<keyword evidence="1" id="KW-0472">Membrane</keyword>
<keyword evidence="1" id="KW-1133">Transmembrane helix</keyword>
<keyword evidence="3" id="KW-1185">Reference proteome</keyword>
<proteinExistence type="predicted"/>
<name>A0ABV7X6J1_9HYPH</name>
<keyword evidence="1" id="KW-0812">Transmembrane</keyword>
<dbReference type="EMBL" id="JBHRYD010000016">
    <property type="protein sequence ID" value="MFC3706224.1"/>
    <property type="molecule type" value="Genomic_DNA"/>
</dbReference>
<dbReference type="Proteomes" id="UP001595613">
    <property type="component" value="Unassembled WGS sequence"/>
</dbReference>
<gene>
    <name evidence="2" type="ORF">ACFOOL_15845</name>
</gene>
<evidence type="ECO:0000256" key="1">
    <source>
        <dbReference type="SAM" id="Phobius"/>
    </source>
</evidence>
<evidence type="ECO:0000313" key="2">
    <source>
        <dbReference type="EMBL" id="MFC3706224.1"/>
    </source>
</evidence>
<sequence>MLDIARAEITNGIWLCRNCHKVVDRDAPAHPADLLFSWRADHERYVLGNLGSASDRVRPEANPSYLSEFDGYPPVVKRILLDKPLGWEWRLTAELLRYLNGPVLKRLNDLRGGYYTVPSTHIDDADAISWVNSQLHEMQKLVQPMSKVLDRLTASWGELGEPGDLTEIHHSCLLLRDALNRAVQHEEQIWFVDIASDYQHLADLLRDVIGSQIGQFETLPDSLYEVVALIAGDHPGTKEAPHIIERTLTFTLPEKWENQFTKEMRRIVHKNGGQVGGKTMSGFWSTFWTIAFIVLLIIVIF</sequence>
<evidence type="ECO:0000313" key="3">
    <source>
        <dbReference type="Proteomes" id="UP001595613"/>
    </source>
</evidence>
<feature type="transmembrane region" description="Helical" evidence="1">
    <location>
        <begin position="282"/>
        <end position="300"/>
    </location>
</feature>
<comment type="caution">
    <text evidence="2">The sequence shown here is derived from an EMBL/GenBank/DDBJ whole genome shotgun (WGS) entry which is preliminary data.</text>
</comment>
<protein>
    <recommendedName>
        <fullName evidence="4">HNH endonuclease</fullName>
    </recommendedName>
</protein>
<evidence type="ECO:0008006" key="4">
    <source>
        <dbReference type="Google" id="ProtNLM"/>
    </source>
</evidence>
<accession>A0ABV7X6J1</accession>
<dbReference type="RefSeq" id="WP_380098323.1">
    <property type="nucleotide sequence ID" value="NZ_JBHRYD010000016.1"/>
</dbReference>
<reference evidence="3" key="1">
    <citation type="journal article" date="2019" name="Int. J. Syst. Evol. Microbiol.">
        <title>The Global Catalogue of Microorganisms (GCM) 10K type strain sequencing project: providing services to taxonomists for standard genome sequencing and annotation.</title>
        <authorList>
            <consortium name="The Broad Institute Genomics Platform"/>
            <consortium name="The Broad Institute Genome Sequencing Center for Infectious Disease"/>
            <person name="Wu L."/>
            <person name="Ma J."/>
        </authorList>
    </citation>
    <scope>NUCLEOTIDE SEQUENCE [LARGE SCALE GENOMIC DNA]</scope>
    <source>
        <strain evidence="3">KCTC 42281</strain>
    </source>
</reference>
<organism evidence="2 3">
    <name type="scientific">Devosia honganensis</name>
    <dbReference type="NCBI Taxonomy" id="1610527"/>
    <lineage>
        <taxon>Bacteria</taxon>
        <taxon>Pseudomonadati</taxon>
        <taxon>Pseudomonadota</taxon>
        <taxon>Alphaproteobacteria</taxon>
        <taxon>Hyphomicrobiales</taxon>
        <taxon>Devosiaceae</taxon>
        <taxon>Devosia</taxon>
    </lineage>
</organism>